<dbReference type="EMBL" id="MHOR01000010">
    <property type="protein sequence ID" value="OGZ67362.1"/>
    <property type="molecule type" value="Genomic_DNA"/>
</dbReference>
<feature type="transmembrane region" description="Helical" evidence="1">
    <location>
        <begin position="12"/>
        <end position="31"/>
    </location>
</feature>
<keyword evidence="1" id="KW-1133">Transmembrane helix</keyword>
<keyword evidence="1" id="KW-0812">Transmembrane</keyword>
<evidence type="ECO:0000256" key="1">
    <source>
        <dbReference type="SAM" id="Phobius"/>
    </source>
</evidence>
<dbReference type="Proteomes" id="UP000178380">
    <property type="component" value="Unassembled WGS sequence"/>
</dbReference>
<dbReference type="SUPFAM" id="SSF52833">
    <property type="entry name" value="Thioredoxin-like"/>
    <property type="match status" value="1"/>
</dbReference>
<gene>
    <name evidence="2" type="ORF">A3C58_03675</name>
</gene>
<sequence>MKKISKIPKNLLPFLVLILLAILSFLFLYGFNFQKNNFYDDKVILFYGDGCSHCVTVDKFISNNKVKEKVEFIELEVFNNLANASILADKVQICGLDSSHVGVPFLWDNNDKKCVVGYADVISFFQDRIGPKKP</sequence>
<evidence type="ECO:0000313" key="2">
    <source>
        <dbReference type="EMBL" id="OGZ67362.1"/>
    </source>
</evidence>
<protein>
    <recommendedName>
        <fullName evidence="4">Glutaredoxin domain-containing protein</fullName>
    </recommendedName>
</protein>
<evidence type="ECO:0008006" key="4">
    <source>
        <dbReference type="Google" id="ProtNLM"/>
    </source>
</evidence>
<name>A0A1G2HXV1_9BACT</name>
<comment type="caution">
    <text evidence="2">The sequence shown here is derived from an EMBL/GenBank/DDBJ whole genome shotgun (WGS) entry which is preliminary data.</text>
</comment>
<dbReference type="Gene3D" id="3.40.30.10">
    <property type="entry name" value="Glutaredoxin"/>
    <property type="match status" value="1"/>
</dbReference>
<keyword evidence="1" id="KW-0472">Membrane</keyword>
<dbReference type="AlphaFoldDB" id="A0A1G2HXV1"/>
<dbReference type="STRING" id="1802205.A3C58_03675"/>
<dbReference type="InterPro" id="IPR036249">
    <property type="entry name" value="Thioredoxin-like_sf"/>
</dbReference>
<accession>A0A1G2HXV1</accession>
<reference evidence="2 3" key="1">
    <citation type="journal article" date="2016" name="Nat. Commun.">
        <title>Thousands of microbial genomes shed light on interconnected biogeochemical processes in an aquifer system.</title>
        <authorList>
            <person name="Anantharaman K."/>
            <person name="Brown C.T."/>
            <person name="Hug L.A."/>
            <person name="Sharon I."/>
            <person name="Castelle C.J."/>
            <person name="Probst A.J."/>
            <person name="Thomas B.C."/>
            <person name="Singh A."/>
            <person name="Wilkins M.J."/>
            <person name="Karaoz U."/>
            <person name="Brodie E.L."/>
            <person name="Williams K.H."/>
            <person name="Hubbard S.S."/>
            <person name="Banfield J.F."/>
        </authorList>
    </citation>
    <scope>NUCLEOTIDE SEQUENCE [LARGE SCALE GENOMIC DNA]</scope>
</reference>
<organism evidence="2 3">
    <name type="scientific">Candidatus Staskawiczbacteria bacterium RIFCSPHIGHO2_02_FULL_34_10</name>
    <dbReference type="NCBI Taxonomy" id="1802205"/>
    <lineage>
        <taxon>Bacteria</taxon>
        <taxon>Candidatus Staskawicziibacteriota</taxon>
    </lineage>
</organism>
<evidence type="ECO:0000313" key="3">
    <source>
        <dbReference type="Proteomes" id="UP000178380"/>
    </source>
</evidence>
<proteinExistence type="predicted"/>